<feature type="transmembrane region" description="Helical" evidence="17">
    <location>
        <begin position="6"/>
        <end position="23"/>
    </location>
</feature>
<evidence type="ECO:0000256" key="17">
    <source>
        <dbReference type="SAM" id="Phobius"/>
    </source>
</evidence>
<comment type="subcellular location">
    <subcellularLocation>
        <location evidence="2">Cell inner membrane</location>
        <topology evidence="2">Multi-pass membrane protein</topology>
    </subcellularLocation>
</comment>
<evidence type="ECO:0000256" key="6">
    <source>
        <dbReference type="ARBA" id="ARBA00014581"/>
    </source>
</evidence>
<feature type="transmembrane region" description="Helical" evidence="17">
    <location>
        <begin position="187"/>
        <end position="209"/>
    </location>
</feature>
<dbReference type="GO" id="GO:0050661">
    <property type="term" value="F:NADP binding"/>
    <property type="evidence" value="ECO:0007669"/>
    <property type="project" value="InterPro"/>
</dbReference>
<comment type="catalytic activity">
    <reaction evidence="15 16">
        <text>NAD(+) + NADPH + H(+)(in) = NADH + NADP(+) + H(+)(out)</text>
        <dbReference type="Rhea" id="RHEA:47992"/>
        <dbReference type="ChEBI" id="CHEBI:15378"/>
        <dbReference type="ChEBI" id="CHEBI:57540"/>
        <dbReference type="ChEBI" id="CHEBI:57783"/>
        <dbReference type="ChEBI" id="CHEBI:57945"/>
        <dbReference type="ChEBI" id="CHEBI:58349"/>
        <dbReference type="EC" id="7.1.1.1"/>
    </reaction>
</comment>
<dbReference type="Gene3D" id="3.40.50.1220">
    <property type="entry name" value="TPP-binding domain"/>
    <property type="match status" value="1"/>
</dbReference>
<keyword evidence="11 16" id="KW-1278">Translocase</keyword>
<feature type="transmembrane region" description="Helical" evidence="17">
    <location>
        <begin position="125"/>
        <end position="148"/>
    </location>
</feature>
<feature type="transmembrane region" description="Helical" evidence="17">
    <location>
        <begin position="30"/>
        <end position="49"/>
    </location>
</feature>
<evidence type="ECO:0000256" key="7">
    <source>
        <dbReference type="ARBA" id="ARBA00022475"/>
    </source>
</evidence>
<organism evidence="19 20">
    <name type="scientific">Thalassolituus maritimus</name>
    <dbReference type="NCBI Taxonomy" id="484498"/>
    <lineage>
        <taxon>Bacteria</taxon>
        <taxon>Pseudomonadati</taxon>
        <taxon>Pseudomonadota</taxon>
        <taxon>Gammaproteobacteria</taxon>
        <taxon>Oceanospirillales</taxon>
        <taxon>Oceanospirillaceae</taxon>
        <taxon>Thalassolituus</taxon>
    </lineage>
</organism>
<dbReference type="InterPro" id="IPR034300">
    <property type="entry name" value="PNTB-like"/>
</dbReference>
<name>A0A1N7M8W9_9GAMM</name>
<dbReference type="RefSeq" id="WP_076515265.1">
    <property type="nucleotide sequence ID" value="NZ_FTOH01000005.1"/>
</dbReference>
<dbReference type="PIRSF" id="PIRSF000204">
    <property type="entry name" value="PNTB"/>
    <property type="match status" value="1"/>
</dbReference>
<dbReference type="InterPro" id="IPR012136">
    <property type="entry name" value="NADH_DH_b"/>
</dbReference>
<evidence type="ECO:0000256" key="10">
    <source>
        <dbReference type="ARBA" id="ARBA00022857"/>
    </source>
</evidence>
<feature type="domain" description="NADP transhydrogenase beta-like" evidence="18">
    <location>
        <begin position="6"/>
        <end position="463"/>
    </location>
</feature>
<dbReference type="PANTHER" id="PTHR44758">
    <property type="entry name" value="NAD(P) TRANSHYDROGENASE SUBUNIT BETA"/>
    <property type="match status" value="1"/>
</dbReference>
<keyword evidence="20" id="KW-1185">Reference proteome</keyword>
<dbReference type="Proteomes" id="UP000185639">
    <property type="component" value="Unassembled WGS sequence"/>
</dbReference>
<evidence type="ECO:0000256" key="8">
    <source>
        <dbReference type="ARBA" id="ARBA00022519"/>
    </source>
</evidence>
<evidence type="ECO:0000256" key="5">
    <source>
        <dbReference type="ARBA" id="ARBA00012943"/>
    </source>
</evidence>
<dbReference type="STRING" id="484498.SAMN05421686_10533"/>
<keyword evidence="7 16" id="KW-1003">Cell membrane</keyword>
<comment type="similarity">
    <text evidence="3 16">Belongs to the PNT beta subunit family.</text>
</comment>
<evidence type="ECO:0000256" key="2">
    <source>
        <dbReference type="ARBA" id="ARBA00004429"/>
    </source>
</evidence>
<feature type="transmembrane region" description="Helical" evidence="17">
    <location>
        <begin position="160"/>
        <end position="181"/>
    </location>
</feature>
<keyword evidence="12 17" id="KW-1133">Transmembrane helix</keyword>
<evidence type="ECO:0000313" key="20">
    <source>
        <dbReference type="Proteomes" id="UP000185639"/>
    </source>
</evidence>
<proteinExistence type="inferred from homology"/>
<keyword evidence="8 16" id="KW-0997">Cell inner membrane</keyword>
<accession>A0A1N7M8W9</accession>
<gene>
    <name evidence="19" type="ORF">SAMN05421686_10533</name>
</gene>
<dbReference type="GO" id="GO:0005886">
    <property type="term" value="C:plasma membrane"/>
    <property type="evidence" value="ECO:0007669"/>
    <property type="project" value="UniProtKB-SubCell"/>
</dbReference>
<keyword evidence="14 16" id="KW-0472">Membrane</keyword>
<feature type="transmembrane region" description="Helical" evidence="17">
    <location>
        <begin position="55"/>
        <end position="73"/>
    </location>
</feature>
<evidence type="ECO:0000256" key="13">
    <source>
        <dbReference type="ARBA" id="ARBA00023027"/>
    </source>
</evidence>
<evidence type="ECO:0000256" key="1">
    <source>
        <dbReference type="ARBA" id="ARBA00003943"/>
    </source>
</evidence>
<dbReference type="PANTHER" id="PTHR44758:SF1">
    <property type="entry name" value="NAD(P) TRANSHYDROGENASE SUBUNIT BETA"/>
    <property type="match status" value="1"/>
</dbReference>
<feature type="transmembrane region" description="Helical" evidence="17">
    <location>
        <begin position="216"/>
        <end position="235"/>
    </location>
</feature>
<dbReference type="Pfam" id="PF02233">
    <property type="entry name" value="PNTB"/>
    <property type="match status" value="1"/>
</dbReference>
<dbReference type="GO" id="GO:0008750">
    <property type="term" value="F:proton-translocating NAD(P)+ transhydrogenase activity"/>
    <property type="evidence" value="ECO:0007669"/>
    <property type="project" value="UniProtKB-EC"/>
</dbReference>
<dbReference type="InterPro" id="IPR029035">
    <property type="entry name" value="DHS-like_NAD/FAD-binding_dom"/>
</dbReference>
<dbReference type="OrthoDB" id="9763786at2"/>
<dbReference type="AlphaFoldDB" id="A0A1N7M8W9"/>
<dbReference type="EMBL" id="FTOH01000005">
    <property type="protein sequence ID" value="SIS82530.1"/>
    <property type="molecule type" value="Genomic_DNA"/>
</dbReference>
<reference evidence="20" key="1">
    <citation type="submission" date="2017-01" db="EMBL/GenBank/DDBJ databases">
        <authorList>
            <person name="Varghese N."/>
            <person name="Submissions S."/>
        </authorList>
    </citation>
    <scope>NUCLEOTIDE SEQUENCE [LARGE SCALE GENOMIC DNA]</scope>
    <source>
        <strain evidence="20">DSM 24913</strain>
    </source>
</reference>
<evidence type="ECO:0000256" key="9">
    <source>
        <dbReference type="ARBA" id="ARBA00022692"/>
    </source>
</evidence>
<evidence type="ECO:0000313" key="19">
    <source>
        <dbReference type="EMBL" id="SIS82530.1"/>
    </source>
</evidence>
<keyword evidence="9 17" id="KW-0812">Transmembrane</keyword>
<evidence type="ECO:0000256" key="16">
    <source>
        <dbReference type="PIRNR" id="PIRNR000204"/>
    </source>
</evidence>
<feature type="transmembrane region" description="Helical" evidence="17">
    <location>
        <begin position="241"/>
        <end position="260"/>
    </location>
</feature>
<keyword evidence="13 16" id="KW-0520">NAD</keyword>
<evidence type="ECO:0000256" key="12">
    <source>
        <dbReference type="ARBA" id="ARBA00022989"/>
    </source>
</evidence>
<dbReference type="SUPFAM" id="SSF52467">
    <property type="entry name" value="DHS-like NAD/FAD-binding domain"/>
    <property type="match status" value="1"/>
</dbReference>
<comment type="subunit">
    <text evidence="4">Heterodimer of an alpha and a beta chain.</text>
</comment>
<evidence type="ECO:0000256" key="3">
    <source>
        <dbReference type="ARBA" id="ARBA00007919"/>
    </source>
</evidence>
<evidence type="ECO:0000259" key="18">
    <source>
        <dbReference type="Pfam" id="PF02233"/>
    </source>
</evidence>
<evidence type="ECO:0000256" key="11">
    <source>
        <dbReference type="ARBA" id="ARBA00022967"/>
    </source>
</evidence>
<feature type="transmembrane region" description="Helical" evidence="17">
    <location>
        <begin position="85"/>
        <end position="105"/>
    </location>
</feature>
<dbReference type="EC" id="7.1.1.1" evidence="5 16"/>
<evidence type="ECO:0000256" key="4">
    <source>
        <dbReference type="ARBA" id="ARBA00011870"/>
    </source>
</evidence>
<keyword evidence="10 16" id="KW-0521">NADP</keyword>
<comment type="function">
    <text evidence="1 16">The transhydrogenation between NADH and NADP is coupled to respiration and ATP hydrolysis and functions as a proton pump across the membrane.</text>
</comment>
<sequence>METVINIGYLVAAVLFILGIKGMTKPKTAVRGNQMSATGMLVAIIAALLDNNVVSYEYIIIGVLIGGAIGAFIAKKVAMTDMPELVAALNGIGGGASLLVASANYLESQKLAEMGQFVPTYDWSIAVILSILIGAVTLTGSFIAVGKLKGKIGDAKQVRLFKWIVKLSLAALLAGAAYFAAVDPVNSDLLIAGLIVLCLILGICLVMPIGGADMPVVVALLNSYSGLAGAAAGFVLGNNGLIITGSLVGASGIILTSIMCKAMNRSLTNVLFGGSMSESSGVSRSENDAFYEGKVKFSSADELAMLLDGAQNVVFVPGYGLAVAQAQHATRELAGMLEKQGAKVKYAIHPVAGRMPGHMNVLLAEAEVPYDQLVEMDAINPEFSQTDVAIVLGANDVVNPAAAEDPNSPIFGMPILDVHHAKTVVVVKRGLSPGFAGIPNELFIRDNSLMVAGDAKKVLQDTISALKDL</sequence>
<evidence type="ECO:0000256" key="15">
    <source>
        <dbReference type="ARBA" id="ARBA00048202"/>
    </source>
</evidence>
<evidence type="ECO:0000256" key="14">
    <source>
        <dbReference type="ARBA" id="ARBA00023136"/>
    </source>
</evidence>
<protein>
    <recommendedName>
        <fullName evidence="6 16">NAD(P) transhydrogenase subunit beta</fullName>
        <ecNumber evidence="5 16">7.1.1.1</ecNumber>
    </recommendedName>
    <alternativeName>
        <fullName evidence="16">Nicotinamide nucleotide transhydrogenase subunit beta</fullName>
    </alternativeName>
</protein>